<evidence type="ECO:0000256" key="6">
    <source>
        <dbReference type="ARBA" id="ARBA00022833"/>
    </source>
</evidence>
<dbReference type="PANTHER" id="PTHR47466">
    <property type="match status" value="1"/>
</dbReference>
<protein>
    <submittedName>
        <fullName evidence="11">Zinc metalloprotease</fullName>
    </submittedName>
</protein>
<evidence type="ECO:0000256" key="5">
    <source>
        <dbReference type="ARBA" id="ARBA00022801"/>
    </source>
</evidence>
<dbReference type="InterPro" id="IPR024079">
    <property type="entry name" value="MetalloPept_cat_dom_sf"/>
</dbReference>
<evidence type="ECO:0000256" key="8">
    <source>
        <dbReference type="ARBA" id="ARBA00023157"/>
    </source>
</evidence>
<gene>
    <name evidence="11" type="ORF">ACFPIJ_50545</name>
</gene>
<keyword evidence="12" id="KW-1185">Reference proteome</keyword>
<dbReference type="SUPFAM" id="SSF55486">
    <property type="entry name" value="Metalloproteases ('zincins'), catalytic domain"/>
    <property type="match status" value="1"/>
</dbReference>
<dbReference type="Pfam" id="PF05572">
    <property type="entry name" value="Peptidase_M43"/>
    <property type="match status" value="1"/>
</dbReference>
<keyword evidence="4" id="KW-0732">Signal</keyword>
<evidence type="ECO:0000256" key="2">
    <source>
        <dbReference type="ARBA" id="ARBA00022670"/>
    </source>
</evidence>
<dbReference type="InterPro" id="IPR008754">
    <property type="entry name" value="Peptidase_M43"/>
</dbReference>
<evidence type="ECO:0000256" key="3">
    <source>
        <dbReference type="ARBA" id="ARBA00022723"/>
    </source>
</evidence>
<dbReference type="RefSeq" id="WP_380126645.1">
    <property type="nucleotide sequence ID" value="NZ_JBHSIU010000089.1"/>
</dbReference>
<comment type="caution">
    <text evidence="11">The sequence shown here is derived from an EMBL/GenBank/DDBJ whole genome shotgun (WGS) entry which is preliminary data.</text>
</comment>
<evidence type="ECO:0000256" key="1">
    <source>
        <dbReference type="ARBA" id="ARBA00008721"/>
    </source>
</evidence>
<evidence type="ECO:0000259" key="10">
    <source>
        <dbReference type="Pfam" id="PF05572"/>
    </source>
</evidence>
<evidence type="ECO:0000313" key="12">
    <source>
        <dbReference type="Proteomes" id="UP001595912"/>
    </source>
</evidence>
<sequence length="309" mass="32078">MTAAVATVVAAGGASSAAGTAGSVHASAGAAACEPGAGGTSAARVSGGATAQEPELYPKNEANAYGVIKDAPRLPNGGVTVPTIVHMISDRPFSAAEKDRWNTLIAAQVAVLNDSFSGRTAADASDTPFRFSLASTTWTVNSDWYTVVPGKNERDMKRALYTGDSRTLNVYAANIGGGLLGWAYFPKGYNNGRDYIDGVVMLDESMPGGTAGKYAEGDTLTHEVGHWLMLEHTFAHGCAASGDFVADTPREAIPQFNCPVGADTCGAPGLDPIHNFMDYSQDSCMNMFTAGQAERMSDAWVAFRAGGGT</sequence>
<evidence type="ECO:0000313" key="11">
    <source>
        <dbReference type="EMBL" id="MFC5006050.1"/>
    </source>
</evidence>
<dbReference type="CDD" id="cd04275">
    <property type="entry name" value="ZnMc_pappalysin_like"/>
    <property type="match status" value="1"/>
</dbReference>
<dbReference type="Proteomes" id="UP001595912">
    <property type="component" value="Unassembled WGS sequence"/>
</dbReference>
<evidence type="ECO:0000256" key="4">
    <source>
        <dbReference type="ARBA" id="ARBA00022729"/>
    </source>
</evidence>
<keyword evidence="2" id="KW-0645">Protease</keyword>
<dbReference type="EMBL" id="JBHSIU010000089">
    <property type="protein sequence ID" value="MFC5006050.1"/>
    <property type="molecule type" value="Genomic_DNA"/>
</dbReference>
<keyword evidence="3" id="KW-0479">Metal-binding</keyword>
<reference evidence="12" key="1">
    <citation type="journal article" date="2019" name="Int. J. Syst. Evol. Microbiol.">
        <title>The Global Catalogue of Microorganisms (GCM) 10K type strain sequencing project: providing services to taxonomists for standard genome sequencing and annotation.</title>
        <authorList>
            <consortium name="The Broad Institute Genomics Platform"/>
            <consortium name="The Broad Institute Genome Sequencing Center for Infectious Disease"/>
            <person name="Wu L."/>
            <person name="Ma J."/>
        </authorList>
    </citation>
    <scope>NUCLEOTIDE SEQUENCE [LARGE SCALE GENOMIC DNA]</scope>
    <source>
        <strain evidence="12">CGMCC 4.7152</strain>
    </source>
</reference>
<dbReference type="GO" id="GO:0008237">
    <property type="term" value="F:metallopeptidase activity"/>
    <property type="evidence" value="ECO:0007669"/>
    <property type="project" value="UniProtKB-KW"/>
</dbReference>
<keyword evidence="5" id="KW-0378">Hydrolase</keyword>
<feature type="domain" description="Peptidase M43 pregnancy-associated plasma-A" evidence="10">
    <location>
        <begin position="211"/>
        <end position="298"/>
    </location>
</feature>
<keyword evidence="7 11" id="KW-0482">Metalloprotease</keyword>
<accession>A0ABV9WDK5</accession>
<feature type="region of interest" description="Disordered" evidence="9">
    <location>
        <begin position="30"/>
        <end position="56"/>
    </location>
</feature>
<dbReference type="PANTHER" id="PTHR47466:SF1">
    <property type="entry name" value="METALLOPROTEASE MEP1 (AFU_ORTHOLOGUE AFUA_1G07730)-RELATED"/>
    <property type="match status" value="1"/>
</dbReference>
<comment type="similarity">
    <text evidence="1">Belongs to the peptidase M43B family.</text>
</comment>
<name>A0ABV9WDK5_9ACTN</name>
<organism evidence="11 12">
    <name type="scientific">Dactylosporangium cerinum</name>
    <dbReference type="NCBI Taxonomy" id="1434730"/>
    <lineage>
        <taxon>Bacteria</taxon>
        <taxon>Bacillati</taxon>
        <taxon>Actinomycetota</taxon>
        <taxon>Actinomycetes</taxon>
        <taxon>Micromonosporales</taxon>
        <taxon>Micromonosporaceae</taxon>
        <taxon>Dactylosporangium</taxon>
    </lineage>
</organism>
<dbReference type="Gene3D" id="3.40.390.10">
    <property type="entry name" value="Collagenase (Catalytic Domain)"/>
    <property type="match status" value="1"/>
</dbReference>
<keyword evidence="6" id="KW-0862">Zinc</keyword>
<evidence type="ECO:0000256" key="9">
    <source>
        <dbReference type="SAM" id="MobiDB-lite"/>
    </source>
</evidence>
<keyword evidence="8" id="KW-1015">Disulfide bond</keyword>
<evidence type="ECO:0000256" key="7">
    <source>
        <dbReference type="ARBA" id="ARBA00023049"/>
    </source>
</evidence>
<proteinExistence type="inferred from homology"/>